<feature type="compositionally biased region" description="Polar residues" evidence="1">
    <location>
        <begin position="45"/>
        <end position="57"/>
    </location>
</feature>
<sequence length="203" mass="21872">MEPCDSAIPDSDGGAKTPSKDSQSKNTPVQQDSISLGVKKPPTNSPVNPLSPATNVASGRLVYVRRRVEVDTSKAAASTAPPKEPPTVAVAVAVAASPKEPPTVAVAVASSSPQGPPSHRLDWEERYDHLQTLLNKLNESDRNDHVQMLWSLPSSELSKHAVELEKRSIQFSLEEAREMQRVAALNVLGRSVHSLKTSSNDRE</sequence>
<dbReference type="GeneID" id="104720745"/>
<protein>
    <submittedName>
        <fullName evidence="3">Uncharacterized protein LOC104720745</fullName>
    </submittedName>
</protein>
<feature type="region of interest" description="Disordered" evidence="1">
    <location>
        <begin position="1"/>
        <end position="59"/>
    </location>
</feature>
<keyword evidence="2" id="KW-1185">Reference proteome</keyword>
<dbReference type="PANTHER" id="PTHR34555:SF1">
    <property type="entry name" value="INTEGRAL MEMBRANE HEMOLYSIN-III-LIKE PROTEIN"/>
    <property type="match status" value="1"/>
</dbReference>
<proteinExistence type="predicted"/>
<evidence type="ECO:0000256" key="1">
    <source>
        <dbReference type="SAM" id="MobiDB-lite"/>
    </source>
</evidence>
<reference evidence="2" key="1">
    <citation type="journal article" date="2014" name="Nat. Commun.">
        <title>The emerging biofuel crop Camelina sativa retains a highly undifferentiated hexaploid genome structure.</title>
        <authorList>
            <person name="Kagale S."/>
            <person name="Koh C."/>
            <person name="Nixon J."/>
            <person name="Bollina V."/>
            <person name="Clarke W.E."/>
            <person name="Tuteja R."/>
            <person name="Spillane C."/>
            <person name="Robinson S.J."/>
            <person name="Links M.G."/>
            <person name="Clarke C."/>
            <person name="Higgins E.E."/>
            <person name="Huebert T."/>
            <person name="Sharpe A.G."/>
            <person name="Parkin I.A."/>
        </authorList>
    </citation>
    <scope>NUCLEOTIDE SEQUENCE [LARGE SCALE GENOMIC DNA]</scope>
    <source>
        <strain evidence="2">cv. DH55</strain>
    </source>
</reference>
<gene>
    <name evidence="3" type="primary">LOC104720745</name>
</gene>
<dbReference type="Pfam" id="PF10044">
    <property type="entry name" value="LIN52"/>
    <property type="match status" value="1"/>
</dbReference>
<dbReference type="InterPro" id="IPR018737">
    <property type="entry name" value="DREAM_LIN52"/>
</dbReference>
<feature type="compositionally biased region" description="Polar residues" evidence="1">
    <location>
        <begin position="24"/>
        <end position="34"/>
    </location>
</feature>
<dbReference type="Proteomes" id="UP000694864">
    <property type="component" value="Chromosome 11"/>
</dbReference>
<organism evidence="2 3">
    <name type="scientific">Camelina sativa</name>
    <name type="common">False flax</name>
    <name type="synonym">Myagrum sativum</name>
    <dbReference type="NCBI Taxonomy" id="90675"/>
    <lineage>
        <taxon>Eukaryota</taxon>
        <taxon>Viridiplantae</taxon>
        <taxon>Streptophyta</taxon>
        <taxon>Embryophyta</taxon>
        <taxon>Tracheophyta</taxon>
        <taxon>Spermatophyta</taxon>
        <taxon>Magnoliopsida</taxon>
        <taxon>eudicotyledons</taxon>
        <taxon>Gunneridae</taxon>
        <taxon>Pentapetalae</taxon>
        <taxon>rosids</taxon>
        <taxon>malvids</taxon>
        <taxon>Brassicales</taxon>
        <taxon>Brassicaceae</taxon>
        <taxon>Camelineae</taxon>
        <taxon>Camelina</taxon>
    </lineage>
</organism>
<reference evidence="3" key="2">
    <citation type="submission" date="2025-08" db="UniProtKB">
        <authorList>
            <consortium name="RefSeq"/>
        </authorList>
    </citation>
    <scope>IDENTIFICATION</scope>
    <source>
        <tissue evidence="3">Leaf</tissue>
    </source>
</reference>
<name>A0ABM0U709_CAMSA</name>
<evidence type="ECO:0000313" key="2">
    <source>
        <dbReference type="Proteomes" id="UP000694864"/>
    </source>
</evidence>
<dbReference type="RefSeq" id="XP_010436925.1">
    <property type="nucleotide sequence ID" value="XM_010438623.2"/>
</dbReference>
<evidence type="ECO:0000313" key="3">
    <source>
        <dbReference type="RefSeq" id="XP_010436925.1"/>
    </source>
</evidence>
<accession>A0ABM0U709</accession>
<dbReference type="PANTHER" id="PTHR34555">
    <property type="entry name" value="INTEGRAL MEMBRANE HEMOLYSIN-III-LIKE PROTEIN"/>
    <property type="match status" value="1"/>
</dbReference>